<dbReference type="PANTHER" id="PTHR11804:SF84">
    <property type="entry name" value="SACCHAROLYSIN"/>
    <property type="match status" value="1"/>
</dbReference>
<evidence type="ECO:0000313" key="10">
    <source>
        <dbReference type="EMBL" id="MDY7226450.1"/>
    </source>
</evidence>
<comment type="caution">
    <text evidence="10">The sequence shown here is derived from an EMBL/GenBank/DDBJ whole genome shotgun (WGS) entry which is preliminary data.</text>
</comment>
<keyword evidence="11" id="KW-1185">Reference proteome</keyword>
<evidence type="ECO:0000313" key="11">
    <source>
        <dbReference type="Proteomes" id="UP001291309"/>
    </source>
</evidence>
<dbReference type="EC" id="3.4.24.-" evidence="10"/>
<keyword evidence="5 7" id="KW-0862">Zinc</keyword>
<dbReference type="EMBL" id="JAXIVS010000002">
    <property type="protein sequence ID" value="MDY7226450.1"/>
    <property type="molecule type" value="Genomic_DNA"/>
</dbReference>
<accession>A0ABU5H2X1</accession>
<evidence type="ECO:0000256" key="3">
    <source>
        <dbReference type="ARBA" id="ARBA00022723"/>
    </source>
</evidence>
<dbReference type="Proteomes" id="UP001291309">
    <property type="component" value="Unassembled WGS sequence"/>
</dbReference>
<protein>
    <submittedName>
        <fullName evidence="10">M3 family metallopeptidase</fullName>
        <ecNumber evidence="10">3.4.24.-</ecNumber>
    </submittedName>
</protein>
<proteinExistence type="inferred from homology"/>
<dbReference type="InterPro" id="IPR045090">
    <property type="entry name" value="Pept_M3A_M3B"/>
</dbReference>
<evidence type="ECO:0000256" key="4">
    <source>
        <dbReference type="ARBA" id="ARBA00022801"/>
    </source>
</evidence>
<dbReference type="RefSeq" id="WP_321545170.1">
    <property type="nucleotide sequence ID" value="NZ_JAXIVS010000002.1"/>
</dbReference>
<dbReference type="InterPro" id="IPR024079">
    <property type="entry name" value="MetalloPept_cat_dom_sf"/>
</dbReference>
<evidence type="ECO:0000256" key="8">
    <source>
        <dbReference type="SAM" id="SignalP"/>
    </source>
</evidence>
<keyword evidence="8" id="KW-0732">Signal</keyword>
<dbReference type="GO" id="GO:0016787">
    <property type="term" value="F:hydrolase activity"/>
    <property type="evidence" value="ECO:0007669"/>
    <property type="project" value="UniProtKB-KW"/>
</dbReference>
<dbReference type="CDD" id="cd06455">
    <property type="entry name" value="M3A_TOP"/>
    <property type="match status" value="1"/>
</dbReference>
<sequence length="680" mass="74330">MLARLRTPLMAVAVSLASVSLAAPPPTAPVAPAEIDWKLSPERIASSCKAELQKARARVKALVPPRAEEAPAAEALVSVETAIADMHDALVAQKLLASVSSDKAVREASAKCNDDVSAFTVEVSASPTVYALAQAAQARATTPADKQLATVYREAGRRVGAHLDAAARAEVTRWFDRLTTLQSEYMQALISDQATVTLSKAEAASLPAAFVATLKARGNGYVVPVGLSSYERFMRSTASGAARKRYLQAYFHIGGAANAKRVREAVALRDRIARKLGFDSWAAYQLDTRMAKTPERALALLRDVDARLLPKARAELAALAALKAEQGDATPFAAWDYPYYQEQLEQTRHAIDTEALRQYFPIDKVVPAVLDIYQHLLGVRFEAIEPAEAWAPGVLRYAMSDSASGAPIGHFYLDLAPRSGKFMRPASFTSRLGRQLPSGDYRSSISSIIGNGPASEPGKPSLFSHRDAIEFFHEFGHLMHAMLSTAPYASLHGANVRGDFVEAPSQMLENWMWQPSILKKVSSHVETGQPLPDALIEKLIARKHAADGLFWTRQVFLAMYDMTLHGSGPKRDANRLWFELMPPLTPLPPPPTNTLPEASFLPIMGGYDAGYYGYVWSRVYAQDMFTAFQKGGLESPEVGQRYRREVLAPGATQEPAALLENFLGRPVRYDAFYEELGITP</sequence>
<feature type="chain" id="PRO_5046708383" evidence="8">
    <location>
        <begin position="23"/>
        <end position="680"/>
    </location>
</feature>
<reference evidence="10 11" key="1">
    <citation type="submission" date="2023-12" db="EMBL/GenBank/DDBJ databases">
        <title>the genome sequence of Hyalangium sp. s54d21.</title>
        <authorList>
            <person name="Zhang X."/>
        </authorList>
    </citation>
    <scope>NUCLEOTIDE SEQUENCE [LARGE SCALE GENOMIC DNA]</scope>
    <source>
        <strain evidence="11">s54d21</strain>
    </source>
</reference>
<dbReference type="SUPFAM" id="SSF55486">
    <property type="entry name" value="Metalloproteases ('zincins'), catalytic domain"/>
    <property type="match status" value="1"/>
</dbReference>
<dbReference type="InterPro" id="IPR024077">
    <property type="entry name" value="Neurolysin/TOP_dom2"/>
</dbReference>
<organism evidence="10 11">
    <name type="scientific">Hyalangium rubrum</name>
    <dbReference type="NCBI Taxonomy" id="3103134"/>
    <lineage>
        <taxon>Bacteria</taxon>
        <taxon>Pseudomonadati</taxon>
        <taxon>Myxococcota</taxon>
        <taxon>Myxococcia</taxon>
        <taxon>Myxococcales</taxon>
        <taxon>Cystobacterineae</taxon>
        <taxon>Archangiaceae</taxon>
        <taxon>Hyalangium</taxon>
    </lineage>
</organism>
<dbReference type="Gene3D" id="1.10.1370.10">
    <property type="entry name" value="Neurolysin, domain 3"/>
    <property type="match status" value="1"/>
</dbReference>
<dbReference type="PANTHER" id="PTHR11804">
    <property type="entry name" value="PROTEASE M3 THIMET OLIGOPEPTIDASE-RELATED"/>
    <property type="match status" value="1"/>
</dbReference>
<feature type="domain" description="Peptidase M3A/M3B catalytic" evidence="9">
    <location>
        <begin position="234"/>
        <end position="677"/>
    </location>
</feature>
<gene>
    <name evidence="10" type="ORF">SYV04_08640</name>
</gene>
<comment type="cofactor">
    <cofactor evidence="7">
        <name>Zn(2+)</name>
        <dbReference type="ChEBI" id="CHEBI:29105"/>
    </cofactor>
    <text evidence="7">Binds 1 zinc ion.</text>
</comment>
<dbReference type="InterPro" id="IPR001567">
    <property type="entry name" value="Pept_M3A_M3B_dom"/>
</dbReference>
<dbReference type="Pfam" id="PF01432">
    <property type="entry name" value="Peptidase_M3"/>
    <property type="match status" value="1"/>
</dbReference>
<keyword evidence="6 7" id="KW-0482">Metalloprotease</keyword>
<dbReference type="Gene3D" id="3.40.390.10">
    <property type="entry name" value="Collagenase (Catalytic Domain)"/>
    <property type="match status" value="1"/>
</dbReference>
<evidence type="ECO:0000259" key="9">
    <source>
        <dbReference type="Pfam" id="PF01432"/>
    </source>
</evidence>
<keyword evidence="3 7" id="KW-0479">Metal-binding</keyword>
<name>A0ABU5H2X1_9BACT</name>
<dbReference type="InterPro" id="IPR024080">
    <property type="entry name" value="Neurolysin/TOP_N"/>
</dbReference>
<evidence type="ECO:0000256" key="1">
    <source>
        <dbReference type="ARBA" id="ARBA00006040"/>
    </source>
</evidence>
<evidence type="ECO:0000256" key="2">
    <source>
        <dbReference type="ARBA" id="ARBA00022670"/>
    </source>
</evidence>
<evidence type="ECO:0000256" key="7">
    <source>
        <dbReference type="RuleBase" id="RU003435"/>
    </source>
</evidence>
<comment type="similarity">
    <text evidence="1 7">Belongs to the peptidase M3 family.</text>
</comment>
<feature type="signal peptide" evidence="8">
    <location>
        <begin position="1"/>
        <end position="22"/>
    </location>
</feature>
<evidence type="ECO:0000256" key="6">
    <source>
        <dbReference type="ARBA" id="ARBA00023049"/>
    </source>
</evidence>
<keyword evidence="2 7" id="KW-0645">Protease</keyword>
<evidence type="ECO:0000256" key="5">
    <source>
        <dbReference type="ARBA" id="ARBA00022833"/>
    </source>
</evidence>
<dbReference type="Gene3D" id="1.20.1050.40">
    <property type="entry name" value="Endopeptidase. Chain P, domain 1"/>
    <property type="match status" value="1"/>
</dbReference>
<keyword evidence="4 7" id="KW-0378">Hydrolase</keyword>